<dbReference type="Proteomes" id="UP000821845">
    <property type="component" value="Chromosome 1"/>
</dbReference>
<evidence type="ECO:0000313" key="2">
    <source>
        <dbReference type="Proteomes" id="UP000821845"/>
    </source>
</evidence>
<sequence length="163" mass="17180">MPSGFSRMLRSKVGHASIDSRGLPYSGTFSGAHISTPPWPPRADEPRSCPHVDRGQFRLVSVPSRGTRKYIASGALFSGEGPRCPSLGGAGARLRNGNYVPFSRPQQDQEPRALCAIKPPLFDDGALSGAETLNSGSQPLLAFVRPPVGLAGGSRVFLLPNAG</sequence>
<reference evidence="1" key="1">
    <citation type="submission" date="2020-05" db="EMBL/GenBank/DDBJ databases">
        <title>Large-scale comparative analyses of tick genomes elucidate their genetic diversity and vector capacities.</title>
        <authorList>
            <person name="Jia N."/>
            <person name="Wang J."/>
            <person name="Shi W."/>
            <person name="Du L."/>
            <person name="Sun Y."/>
            <person name="Zhan W."/>
            <person name="Jiang J."/>
            <person name="Wang Q."/>
            <person name="Zhang B."/>
            <person name="Ji P."/>
            <person name="Sakyi L.B."/>
            <person name="Cui X."/>
            <person name="Yuan T."/>
            <person name="Jiang B."/>
            <person name="Yang W."/>
            <person name="Lam T.T.-Y."/>
            <person name="Chang Q."/>
            <person name="Ding S."/>
            <person name="Wang X."/>
            <person name="Zhu J."/>
            <person name="Ruan X."/>
            <person name="Zhao L."/>
            <person name="Wei J."/>
            <person name="Que T."/>
            <person name="Du C."/>
            <person name="Cheng J."/>
            <person name="Dai P."/>
            <person name="Han X."/>
            <person name="Huang E."/>
            <person name="Gao Y."/>
            <person name="Liu J."/>
            <person name="Shao H."/>
            <person name="Ye R."/>
            <person name="Li L."/>
            <person name="Wei W."/>
            <person name="Wang X."/>
            <person name="Wang C."/>
            <person name="Yang T."/>
            <person name="Huo Q."/>
            <person name="Li W."/>
            <person name="Guo W."/>
            <person name="Chen H."/>
            <person name="Zhou L."/>
            <person name="Ni X."/>
            <person name="Tian J."/>
            <person name="Zhou Y."/>
            <person name="Sheng Y."/>
            <person name="Liu T."/>
            <person name="Pan Y."/>
            <person name="Xia L."/>
            <person name="Li J."/>
            <person name="Zhao F."/>
            <person name="Cao W."/>
        </authorList>
    </citation>
    <scope>NUCLEOTIDE SEQUENCE</scope>
    <source>
        <strain evidence="1">Hyas-2018</strain>
    </source>
</reference>
<dbReference type="EMBL" id="CM023481">
    <property type="protein sequence ID" value="KAH6948392.1"/>
    <property type="molecule type" value="Genomic_DNA"/>
</dbReference>
<organism evidence="1 2">
    <name type="scientific">Hyalomma asiaticum</name>
    <name type="common">Tick</name>
    <dbReference type="NCBI Taxonomy" id="266040"/>
    <lineage>
        <taxon>Eukaryota</taxon>
        <taxon>Metazoa</taxon>
        <taxon>Ecdysozoa</taxon>
        <taxon>Arthropoda</taxon>
        <taxon>Chelicerata</taxon>
        <taxon>Arachnida</taxon>
        <taxon>Acari</taxon>
        <taxon>Parasitiformes</taxon>
        <taxon>Ixodida</taxon>
        <taxon>Ixodoidea</taxon>
        <taxon>Ixodidae</taxon>
        <taxon>Hyalomminae</taxon>
        <taxon>Hyalomma</taxon>
    </lineage>
</organism>
<keyword evidence="2" id="KW-1185">Reference proteome</keyword>
<proteinExistence type="predicted"/>
<protein>
    <submittedName>
        <fullName evidence="1">Uncharacterized protein</fullName>
    </submittedName>
</protein>
<name>A0ACB7TLF6_HYAAI</name>
<comment type="caution">
    <text evidence="1">The sequence shown here is derived from an EMBL/GenBank/DDBJ whole genome shotgun (WGS) entry which is preliminary data.</text>
</comment>
<accession>A0ACB7TLF6</accession>
<evidence type="ECO:0000313" key="1">
    <source>
        <dbReference type="EMBL" id="KAH6948392.1"/>
    </source>
</evidence>
<gene>
    <name evidence="1" type="ORF">HPB50_024135</name>
</gene>